<feature type="chain" id="PRO_5039630147" description="5'-nucleotidase" evidence="1">
    <location>
        <begin position="27"/>
        <end position="70"/>
    </location>
</feature>
<dbReference type="EMBL" id="JAAGMU010001017">
    <property type="protein sequence ID" value="NEC81340.1"/>
    <property type="molecule type" value="Genomic_DNA"/>
</dbReference>
<evidence type="ECO:0008006" key="3">
    <source>
        <dbReference type="Google" id="ProtNLM"/>
    </source>
</evidence>
<proteinExistence type="predicted"/>
<name>A0A6G3U5K3_9ACTN</name>
<reference evidence="2" key="1">
    <citation type="submission" date="2020-01" db="EMBL/GenBank/DDBJ databases">
        <title>Insect and environment-associated Actinomycetes.</title>
        <authorList>
            <person name="Currrie C."/>
            <person name="Chevrette M."/>
            <person name="Carlson C."/>
            <person name="Stubbendieck R."/>
            <person name="Wendt-Pienkowski E."/>
        </authorList>
    </citation>
    <scope>NUCLEOTIDE SEQUENCE</scope>
    <source>
        <strain evidence="2">SID7958</strain>
    </source>
</reference>
<evidence type="ECO:0000256" key="1">
    <source>
        <dbReference type="SAM" id="SignalP"/>
    </source>
</evidence>
<accession>A0A6G3U5K3</accession>
<feature type="signal peptide" evidence="1">
    <location>
        <begin position="1"/>
        <end position="26"/>
    </location>
</feature>
<gene>
    <name evidence="2" type="ORF">G3I38_19410</name>
</gene>
<dbReference type="AlphaFoldDB" id="A0A6G3U5K3"/>
<feature type="non-terminal residue" evidence="2">
    <location>
        <position position="70"/>
    </location>
</feature>
<keyword evidence="1" id="KW-0732">Signal</keyword>
<organism evidence="2">
    <name type="scientific">Streptomyces sp. SID7958</name>
    <dbReference type="NCBI Taxonomy" id="2706093"/>
    <lineage>
        <taxon>Bacteria</taxon>
        <taxon>Bacillati</taxon>
        <taxon>Actinomycetota</taxon>
        <taxon>Actinomycetes</taxon>
        <taxon>Kitasatosporales</taxon>
        <taxon>Streptomycetaceae</taxon>
        <taxon>Streptomyces</taxon>
    </lineage>
</organism>
<comment type="caution">
    <text evidence="2">The sequence shown here is derived from an EMBL/GenBank/DDBJ whole genome shotgun (WGS) entry which is preliminary data.</text>
</comment>
<protein>
    <recommendedName>
        <fullName evidence="3">5'-nucleotidase</fullName>
    </recommendedName>
</protein>
<sequence length="70" mass="6821">MRPVRRTMIAATMAGALLAGSGALLAGVGGSLGTDGSGQHASVWAKDIGWNSAGSGHWPGDIGWNSAGSG</sequence>
<evidence type="ECO:0000313" key="2">
    <source>
        <dbReference type="EMBL" id="NEC81340.1"/>
    </source>
</evidence>